<name>A0A9W3APG8_BIOGL</name>
<dbReference type="Proteomes" id="UP001165740">
    <property type="component" value="Chromosome 6"/>
</dbReference>
<dbReference type="InterPro" id="IPR011990">
    <property type="entry name" value="TPR-like_helical_dom_sf"/>
</dbReference>
<dbReference type="PANTHER" id="PTHR15254:SF2">
    <property type="entry name" value="FANCONI ANEMIA GROUP G PROTEIN"/>
    <property type="match status" value="1"/>
</dbReference>
<dbReference type="SUPFAM" id="SSF48452">
    <property type="entry name" value="TPR-like"/>
    <property type="match status" value="1"/>
</dbReference>
<dbReference type="PANTHER" id="PTHR15254">
    <property type="entry name" value="FANCONI ANEMIA GROUP G PROTEIN FAMILY MEMBER"/>
    <property type="match status" value="1"/>
</dbReference>
<evidence type="ECO:0000313" key="3">
    <source>
        <dbReference type="RefSeq" id="XP_055889124.1"/>
    </source>
</evidence>
<protein>
    <submittedName>
        <fullName evidence="2 3">Uncharacterized protein LOC106071323</fullName>
    </submittedName>
</protein>
<keyword evidence="1" id="KW-1185">Reference proteome</keyword>
<dbReference type="RefSeq" id="XP_055889123.1">
    <property type="nucleotide sequence ID" value="XM_056033148.1"/>
</dbReference>
<evidence type="ECO:0000313" key="2">
    <source>
        <dbReference type="RefSeq" id="XP_055889123.1"/>
    </source>
</evidence>
<dbReference type="GO" id="GO:0036297">
    <property type="term" value="P:interstrand cross-link repair"/>
    <property type="evidence" value="ECO:0007669"/>
    <property type="project" value="InterPro"/>
</dbReference>
<dbReference type="GO" id="GO:0043240">
    <property type="term" value="C:Fanconi anaemia nuclear complex"/>
    <property type="evidence" value="ECO:0007669"/>
    <property type="project" value="InterPro"/>
</dbReference>
<sequence length="738" mass="84193">MAIVQSALLQQIKETEKSLSQSQVWPPTLERCVLEMSLAYNCLVLNIKLSSETSYSIQSQLDSLVSKSFYRVLVLIEKDNLSGTQFNTTLDAEAIVLKILNCIKEPMTHFKMLSLLPHLLVLWSISCLYRWQWGLKTQIKNALKLLVDLKDTVDQSVLNVHLQFHDDLFLLKESKPENSLHCDPTVQDVVKLVLAGCRIPQDDKTLDYVSWEWLNTLVYCEDLIKQMKYLEAVSRLDKVLRSSLEPEQKSKLLCLVAQCYFLQGFPHLSIKVYQEALTVYKENSSVLFHLAKVYEKLNLESAQLEMLSLLIQILAQRGEDSPRCSLTRGLDVMIDQVCEVSPEVNLTSAYFAMAACCNKLKRYKEASQHYRTLLQLLDNLNSFSNKKFSPIGFDISTVLTETSEAMVLAEQYSECISFCDKYYPCWTVDNSLNKKFSIITSQPTELWDLMDNSQQSLFSDSQCSNSLPASENQCENEEYYSSIFGECNETISSSKCNHNVCQTMRKRLRSASVVAVEQDETELEFWLSISVAVKLLLSKSDALFATESSSDETMNCLTKAYNLLVDSKLNIFTSHNSSTDMSIKQPSPKRRRLNLNGTCDDGHDWECTSTVTGQWSDLVVTTSLKIAHVSYRRKQYLSVQNACSVVLQLDPHNVSAHYLRTVVLKEDKQPNVELCRQWLQERNITCDTTDNIAKTIETKQRELHSQPGSERHWWLPSAAQLLNLDIDCLTEVKSHLLT</sequence>
<dbReference type="InterPro" id="IPR039684">
    <property type="entry name" value="FANCG"/>
</dbReference>
<dbReference type="AlphaFoldDB" id="A0A9W3APG8"/>
<dbReference type="SMART" id="SM00028">
    <property type="entry name" value="TPR"/>
    <property type="match status" value="3"/>
</dbReference>
<dbReference type="RefSeq" id="XP_055889124.1">
    <property type="nucleotide sequence ID" value="XM_056033149.1"/>
</dbReference>
<dbReference type="GeneID" id="106071323"/>
<proteinExistence type="predicted"/>
<dbReference type="OrthoDB" id="6064686at2759"/>
<organism evidence="1 2">
    <name type="scientific">Biomphalaria glabrata</name>
    <name type="common">Bloodfluke planorb</name>
    <name type="synonym">Freshwater snail</name>
    <dbReference type="NCBI Taxonomy" id="6526"/>
    <lineage>
        <taxon>Eukaryota</taxon>
        <taxon>Metazoa</taxon>
        <taxon>Spiralia</taxon>
        <taxon>Lophotrochozoa</taxon>
        <taxon>Mollusca</taxon>
        <taxon>Gastropoda</taxon>
        <taxon>Heterobranchia</taxon>
        <taxon>Euthyneura</taxon>
        <taxon>Panpulmonata</taxon>
        <taxon>Hygrophila</taxon>
        <taxon>Lymnaeoidea</taxon>
        <taxon>Planorbidae</taxon>
        <taxon>Biomphalaria</taxon>
    </lineage>
</organism>
<reference evidence="2 3" key="1">
    <citation type="submission" date="2025-04" db="UniProtKB">
        <authorList>
            <consortium name="RefSeq"/>
        </authorList>
    </citation>
    <scope>IDENTIFICATION</scope>
</reference>
<dbReference type="Gene3D" id="1.25.40.10">
    <property type="entry name" value="Tetratricopeptide repeat domain"/>
    <property type="match status" value="1"/>
</dbReference>
<gene>
    <name evidence="2 3" type="primary">LOC106071323</name>
</gene>
<dbReference type="OMA" id="EYCSAME"/>
<dbReference type="InterPro" id="IPR019734">
    <property type="entry name" value="TPR_rpt"/>
</dbReference>
<evidence type="ECO:0000313" key="1">
    <source>
        <dbReference type="Proteomes" id="UP001165740"/>
    </source>
</evidence>
<accession>A0A9W3APG8</accession>